<protein>
    <submittedName>
        <fullName evidence="1">Uncharacterized protein</fullName>
    </submittedName>
</protein>
<accession>A0A178W4V8</accession>
<dbReference type="AlphaFoldDB" id="A0A178W4V8"/>
<dbReference type="EMBL" id="LUHQ01000001">
    <property type="protein sequence ID" value="OAP13507.1"/>
    <property type="molecule type" value="Genomic_DNA"/>
</dbReference>
<evidence type="ECO:0000313" key="1">
    <source>
        <dbReference type="EMBL" id="OAP13507.1"/>
    </source>
</evidence>
<sequence>MQQPLLKDSLDFGVRSIQYQYIAMNGGDGASSYARNSSYQVLIIYITLPLPFFLS</sequence>
<evidence type="ECO:0000313" key="2">
    <source>
        <dbReference type="Proteomes" id="UP000078284"/>
    </source>
</evidence>
<gene>
    <name evidence="1" type="ordered locus">AXX17_At1g15810</name>
</gene>
<dbReference type="Proteomes" id="UP000078284">
    <property type="component" value="Chromosome 1"/>
</dbReference>
<organism evidence="1 2">
    <name type="scientific">Arabidopsis thaliana</name>
    <name type="common">Mouse-ear cress</name>
    <dbReference type="NCBI Taxonomy" id="3702"/>
    <lineage>
        <taxon>Eukaryota</taxon>
        <taxon>Viridiplantae</taxon>
        <taxon>Streptophyta</taxon>
        <taxon>Embryophyta</taxon>
        <taxon>Tracheophyta</taxon>
        <taxon>Spermatophyta</taxon>
        <taxon>Magnoliopsida</taxon>
        <taxon>eudicotyledons</taxon>
        <taxon>Gunneridae</taxon>
        <taxon>Pentapetalae</taxon>
        <taxon>rosids</taxon>
        <taxon>malvids</taxon>
        <taxon>Brassicales</taxon>
        <taxon>Brassicaceae</taxon>
        <taxon>Camelineae</taxon>
        <taxon>Arabidopsis</taxon>
    </lineage>
</organism>
<reference evidence="2" key="1">
    <citation type="journal article" date="2016" name="Proc. Natl. Acad. Sci. U.S.A.">
        <title>Chromosome-level assembly of Arabidopsis thaliana Ler reveals the extent of translocation and inversion polymorphisms.</title>
        <authorList>
            <person name="Zapata L."/>
            <person name="Ding J."/>
            <person name="Willing E.M."/>
            <person name="Hartwig B."/>
            <person name="Bezdan D."/>
            <person name="Jiao W.B."/>
            <person name="Patel V."/>
            <person name="Velikkakam James G."/>
            <person name="Koornneef M."/>
            <person name="Ossowski S."/>
            <person name="Schneeberger K."/>
        </authorList>
    </citation>
    <scope>NUCLEOTIDE SEQUENCE [LARGE SCALE GENOMIC DNA]</scope>
    <source>
        <strain evidence="2">cv. Landsberg erecta</strain>
    </source>
</reference>
<proteinExistence type="predicted"/>
<comment type="caution">
    <text evidence="1">The sequence shown here is derived from an EMBL/GenBank/DDBJ whole genome shotgun (WGS) entry which is preliminary data.</text>
</comment>
<name>A0A178W4V8_ARATH</name>